<accession>A0A1G7F2Y7</accession>
<evidence type="ECO:0000313" key="1">
    <source>
        <dbReference type="EMBL" id="SDE69895.1"/>
    </source>
</evidence>
<gene>
    <name evidence="1" type="ORF">SAMN04488243_10737</name>
</gene>
<evidence type="ECO:0000313" key="2">
    <source>
        <dbReference type="Proteomes" id="UP000199446"/>
    </source>
</evidence>
<organism evidence="1 2">
    <name type="scientific">Thermus arciformis</name>
    <dbReference type="NCBI Taxonomy" id="482827"/>
    <lineage>
        <taxon>Bacteria</taxon>
        <taxon>Thermotogati</taxon>
        <taxon>Deinococcota</taxon>
        <taxon>Deinococci</taxon>
        <taxon>Thermales</taxon>
        <taxon>Thermaceae</taxon>
        <taxon>Thermus</taxon>
    </lineage>
</organism>
<reference evidence="2" key="1">
    <citation type="submission" date="2016-10" db="EMBL/GenBank/DDBJ databases">
        <authorList>
            <person name="Varghese N."/>
            <person name="Submissions S."/>
        </authorList>
    </citation>
    <scope>NUCLEOTIDE SEQUENCE [LARGE SCALE GENOMIC DNA]</scope>
    <source>
        <strain evidence="2">CGMCC 1.6992</strain>
    </source>
</reference>
<dbReference type="EMBL" id="FNBC01000007">
    <property type="protein sequence ID" value="SDE69895.1"/>
    <property type="molecule type" value="Genomic_DNA"/>
</dbReference>
<sequence>MKQTYLAELSASDPGGVSEPVSLTCVPAEGTYIPIGATQTVVCTATDSATYRAPVSSAPPPPNVSQASFTVHVTLDVHPAGFLSPLRMAPPYSAHKRGSTVPHKLYPPRYADGTPATDLAEGLRLVLYPLGACDAEPASDISGNDYPSGSTTWRYDPESGQYIFNLKTQSAWNLGCYRTEVSYAGILLAKTHFNLTR</sequence>
<dbReference type="AlphaFoldDB" id="A0A1G7F2Y7"/>
<protein>
    <submittedName>
        <fullName evidence="1">Uncharacterized protein</fullName>
    </submittedName>
</protein>
<dbReference type="Proteomes" id="UP000199446">
    <property type="component" value="Unassembled WGS sequence"/>
</dbReference>
<dbReference type="RefSeq" id="WP_093006130.1">
    <property type="nucleotide sequence ID" value="NZ_FNBC01000007.1"/>
</dbReference>
<proteinExistence type="predicted"/>
<dbReference type="NCBIfam" id="NF038114">
    <property type="entry name" value="rightmost"/>
    <property type="match status" value="1"/>
</dbReference>
<keyword evidence="2" id="KW-1185">Reference proteome</keyword>
<dbReference type="STRING" id="482827.SAMN04488243_10737"/>
<name>A0A1G7F2Y7_9DEIN</name>